<keyword evidence="14" id="KW-1185">Reference proteome</keyword>
<dbReference type="CDD" id="cd00887">
    <property type="entry name" value="MoeA"/>
    <property type="match status" value="1"/>
</dbReference>
<proteinExistence type="inferred from homology"/>
<dbReference type="Gene3D" id="3.90.105.10">
    <property type="entry name" value="Molybdopterin biosynthesis moea protein, domain 2"/>
    <property type="match status" value="1"/>
</dbReference>
<evidence type="ECO:0000256" key="8">
    <source>
        <dbReference type="ARBA" id="ARBA00022842"/>
    </source>
</evidence>
<keyword evidence="8 11" id="KW-0460">Magnesium</keyword>
<dbReference type="InterPro" id="IPR036688">
    <property type="entry name" value="MoeA_C_domain_IV_sf"/>
</dbReference>
<evidence type="ECO:0000256" key="10">
    <source>
        <dbReference type="ARBA" id="ARBA00047317"/>
    </source>
</evidence>
<dbReference type="Gene3D" id="3.40.980.10">
    <property type="entry name" value="MoaB/Mog-like domain"/>
    <property type="match status" value="1"/>
</dbReference>
<comment type="cofactor">
    <cofactor evidence="1 11">
        <name>Mg(2+)</name>
        <dbReference type="ChEBI" id="CHEBI:18420"/>
    </cofactor>
</comment>
<name>A0A8J7F9Y9_9GAMM</name>
<dbReference type="InterPro" id="IPR038987">
    <property type="entry name" value="MoeA-like"/>
</dbReference>
<dbReference type="SUPFAM" id="SSF63867">
    <property type="entry name" value="MoeA C-terminal domain-like"/>
    <property type="match status" value="1"/>
</dbReference>
<gene>
    <name evidence="13" type="ORF">IOQ59_06850</name>
</gene>
<dbReference type="RefSeq" id="WP_193952530.1">
    <property type="nucleotide sequence ID" value="NZ_JADEYS010000005.1"/>
</dbReference>
<evidence type="ECO:0000259" key="12">
    <source>
        <dbReference type="SMART" id="SM00852"/>
    </source>
</evidence>
<comment type="pathway">
    <text evidence="3 11">Cofactor biosynthesis; molybdopterin biosynthesis.</text>
</comment>
<dbReference type="Pfam" id="PF03454">
    <property type="entry name" value="MoeA_C"/>
    <property type="match status" value="1"/>
</dbReference>
<keyword evidence="9 11" id="KW-0501">Molybdenum cofactor biosynthesis</keyword>
<dbReference type="InterPro" id="IPR005111">
    <property type="entry name" value="MoeA_C_domain_IV"/>
</dbReference>
<comment type="caution">
    <text evidence="13">The sequence shown here is derived from an EMBL/GenBank/DDBJ whole genome shotgun (WGS) entry which is preliminary data.</text>
</comment>
<evidence type="ECO:0000313" key="13">
    <source>
        <dbReference type="EMBL" id="MBE9396977.1"/>
    </source>
</evidence>
<dbReference type="Pfam" id="PF00994">
    <property type="entry name" value="MoCF_biosynth"/>
    <property type="match status" value="1"/>
</dbReference>
<dbReference type="Gene3D" id="2.170.190.11">
    <property type="entry name" value="Molybdopterin biosynthesis moea protein, domain 3"/>
    <property type="match status" value="1"/>
</dbReference>
<dbReference type="EC" id="2.10.1.1" evidence="11"/>
<dbReference type="InterPro" id="IPR036425">
    <property type="entry name" value="MoaB/Mog-like_dom_sf"/>
</dbReference>
<dbReference type="NCBIfam" id="NF045515">
    <property type="entry name" value="Glp_gephyrin"/>
    <property type="match status" value="1"/>
</dbReference>
<evidence type="ECO:0000256" key="4">
    <source>
        <dbReference type="ARBA" id="ARBA00010763"/>
    </source>
</evidence>
<comment type="catalytic activity">
    <reaction evidence="10">
        <text>adenylyl-molybdopterin + molybdate = Mo-molybdopterin + AMP + H(+)</text>
        <dbReference type="Rhea" id="RHEA:35047"/>
        <dbReference type="ChEBI" id="CHEBI:15378"/>
        <dbReference type="ChEBI" id="CHEBI:36264"/>
        <dbReference type="ChEBI" id="CHEBI:62727"/>
        <dbReference type="ChEBI" id="CHEBI:71302"/>
        <dbReference type="ChEBI" id="CHEBI:456215"/>
        <dbReference type="EC" id="2.10.1.1"/>
    </reaction>
</comment>
<accession>A0A8J7F9Y9</accession>
<dbReference type="Proteomes" id="UP000640333">
    <property type="component" value="Unassembled WGS sequence"/>
</dbReference>
<dbReference type="SUPFAM" id="SSF63882">
    <property type="entry name" value="MoeA N-terminal region -like"/>
    <property type="match status" value="1"/>
</dbReference>
<evidence type="ECO:0000256" key="6">
    <source>
        <dbReference type="ARBA" id="ARBA00022679"/>
    </source>
</evidence>
<dbReference type="GO" id="GO:0046872">
    <property type="term" value="F:metal ion binding"/>
    <property type="evidence" value="ECO:0007669"/>
    <property type="project" value="UniProtKB-UniRule"/>
</dbReference>
<dbReference type="GO" id="GO:0005829">
    <property type="term" value="C:cytosol"/>
    <property type="evidence" value="ECO:0007669"/>
    <property type="project" value="TreeGrafter"/>
</dbReference>
<evidence type="ECO:0000256" key="9">
    <source>
        <dbReference type="ARBA" id="ARBA00023150"/>
    </source>
</evidence>
<dbReference type="PANTHER" id="PTHR10192">
    <property type="entry name" value="MOLYBDOPTERIN BIOSYNTHESIS PROTEIN"/>
    <property type="match status" value="1"/>
</dbReference>
<dbReference type="InterPro" id="IPR036135">
    <property type="entry name" value="MoeA_linker/N_sf"/>
</dbReference>
<evidence type="ECO:0000256" key="2">
    <source>
        <dbReference type="ARBA" id="ARBA00002901"/>
    </source>
</evidence>
<organism evidence="13 14">
    <name type="scientific">Pontibacterium sinense</name>
    <dbReference type="NCBI Taxonomy" id="2781979"/>
    <lineage>
        <taxon>Bacteria</taxon>
        <taxon>Pseudomonadati</taxon>
        <taxon>Pseudomonadota</taxon>
        <taxon>Gammaproteobacteria</taxon>
        <taxon>Oceanospirillales</taxon>
        <taxon>Oceanospirillaceae</taxon>
        <taxon>Pontibacterium</taxon>
    </lineage>
</organism>
<dbReference type="EMBL" id="JADEYS010000005">
    <property type="protein sequence ID" value="MBE9396977.1"/>
    <property type="molecule type" value="Genomic_DNA"/>
</dbReference>
<dbReference type="InterPro" id="IPR001453">
    <property type="entry name" value="MoaB/Mog_dom"/>
</dbReference>
<dbReference type="AlphaFoldDB" id="A0A8J7F9Y9"/>
<dbReference type="FunFam" id="3.40.980.10:FF:000004">
    <property type="entry name" value="Molybdopterin molybdenumtransferase"/>
    <property type="match status" value="1"/>
</dbReference>
<dbReference type="Pfam" id="PF03453">
    <property type="entry name" value="MoeA_N"/>
    <property type="match status" value="1"/>
</dbReference>
<comment type="similarity">
    <text evidence="4 11">Belongs to the MoeA family.</text>
</comment>
<reference evidence="13" key="1">
    <citation type="submission" date="2020-10" db="EMBL/GenBank/DDBJ databases">
        <title>Bacterium isolated from coastal waters sediment.</title>
        <authorList>
            <person name="Chen R.-J."/>
            <person name="Lu D.-C."/>
            <person name="Zhu K.-L."/>
            <person name="Du Z.-J."/>
        </authorList>
    </citation>
    <scope>NUCLEOTIDE SEQUENCE</scope>
    <source>
        <strain evidence="13">N1Y112</strain>
    </source>
</reference>
<evidence type="ECO:0000256" key="1">
    <source>
        <dbReference type="ARBA" id="ARBA00001946"/>
    </source>
</evidence>
<evidence type="ECO:0000313" key="14">
    <source>
        <dbReference type="Proteomes" id="UP000640333"/>
    </source>
</evidence>
<dbReference type="PANTHER" id="PTHR10192:SF5">
    <property type="entry name" value="GEPHYRIN"/>
    <property type="match status" value="1"/>
</dbReference>
<dbReference type="UniPathway" id="UPA00344"/>
<evidence type="ECO:0000256" key="7">
    <source>
        <dbReference type="ARBA" id="ARBA00022723"/>
    </source>
</evidence>
<dbReference type="Gene3D" id="2.40.340.10">
    <property type="entry name" value="MoeA, C-terminal, domain IV"/>
    <property type="match status" value="1"/>
</dbReference>
<dbReference type="GO" id="GO:0006777">
    <property type="term" value="P:Mo-molybdopterin cofactor biosynthetic process"/>
    <property type="evidence" value="ECO:0007669"/>
    <property type="project" value="UniProtKB-UniRule"/>
</dbReference>
<keyword evidence="7 11" id="KW-0479">Metal-binding</keyword>
<evidence type="ECO:0000256" key="3">
    <source>
        <dbReference type="ARBA" id="ARBA00005046"/>
    </source>
</evidence>
<dbReference type="GO" id="GO:0061599">
    <property type="term" value="F:molybdopterin molybdotransferase activity"/>
    <property type="evidence" value="ECO:0007669"/>
    <property type="project" value="UniProtKB-UniRule"/>
</dbReference>
<protein>
    <recommendedName>
        <fullName evidence="11">Molybdopterin molybdenumtransferase</fullName>
        <ecNumber evidence="11">2.10.1.1</ecNumber>
    </recommendedName>
</protein>
<dbReference type="SUPFAM" id="SSF53218">
    <property type="entry name" value="Molybdenum cofactor biosynthesis proteins"/>
    <property type="match status" value="1"/>
</dbReference>
<evidence type="ECO:0000256" key="11">
    <source>
        <dbReference type="RuleBase" id="RU365090"/>
    </source>
</evidence>
<comment type="function">
    <text evidence="2 11">Catalyzes the insertion of molybdate into adenylated molybdopterin with the concomitant release of AMP.</text>
</comment>
<dbReference type="SMART" id="SM00852">
    <property type="entry name" value="MoCF_biosynth"/>
    <property type="match status" value="1"/>
</dbReference>
<feature type="domain" description="MoaB/Mog" evidence="12">
    <location>
        <begin position="184"/>
        <end position="321"/>
    </location>
</feature>
<keyword evidence="6 11" id="KW-0808">Transferase</keyword>
<keyword evidence="5 11" id="KW-0500">Molybdenum</keyword>
<sequence length="405" mass="42619">MSSCDNPGLMPIDEALSRLLGNTVATTDIETIAVADAVGRVLADSPVAAVDVPPADNSSMDGYVVNIADLHAEQETALTVSARIPAGQAPGTLQSGTCARIFTGAEIPAGADAVVMQEQTRIEGERVVFPAAVKSMQNIRPQGQDIQQGAATLAKGTRLQPADLGVLASTGLAEVQAYRPLKVALLCTGDELVEPGQPLAAGQIYNSNRFLLAGLVEKLGMQLVDLGRVHDTAEDTERALREAAQQADVIISTGGVSVGEEDHVKGVVEKLGRLDLWRIKIKPGKPLAYGQVQGVPFFGLPGNPASSLITFCLLARPCLLKQQGAEVEAPLMLQAPAGFTRNRAIVRQEYLRARFENGRIVPFANQSSGMLSSASWANGLAVIAPDIQVAEGDLVGFIPFSELLS</sequence>
<dbReference type="NCBIfam" id="TIGR00177">
    <property type="entry name" value="molyb_syn"/>
    <property type="match status" value="1"/>
</dbReference>
<dbReference type="InterPro" id="IPR005110">
    <property type="entry name" value="MoeA_linker/N"/>
</dbReference>
<evidence type="ECO:0000256" key="5">
    <source>
        <dbReference type="ARBA" id="ARBA00022505"/>
    </source>
</evidence>